<name>A0A6N8LTL7_9SPHN</name>
<accession>A0A6N8LTL7</accession>
<sequence>MHGALRPPCDHLTVAAREHRYPVSSDAPEMLMLKRGEQPPLLDPRISRHRAGFSGGILSRKSSLSLFGDAMADAYAKRRPKKRPLRERPKSF</sequence>
<evidence type="ECO:0000313" key="2">
    <source>
        <dbReference type="Proteomes" id="UP000436801"/>
    </source>
</evidence>
<organism evidence="1 2">
    <name type="scientific">Sphingomonas carotinifaciens</name>
    <dbReference type="NCBI Taxonomy" id="1166323"/>
    <lineage>
        <taxon>Bacteria</taxon>
        <taxon>Pseudomonadati</taxon>
        <taxon>Pseudomonadota</taxon>
        <taxon>Alphaproteobacteria</taxon>
        <taxon>Sphingomonadales</taxon>
        <taxon>Sphingomonadaceae</taxon>
        <taxon>Sphingomonas</taxon>
    </lineage>
</organism>
<protein>
    <submittedName>
        <fullName evidence="1">Uncharacterized protein</fullName>
    </submittedName>
</protein>
<dbReference type="EMBL" id="WSUT01000005">
    <property type="protein sequence ID" value="MWC43649.1"/>
    <property type="molecule type" value="Genomic_DNA"/>
</dbReference>
<gene>
    <name evidence="1" type="ORF">GQR91_08250</name>
</gene>
<dbReference type="RefSeq" id="WP_149682134.1">
    <property type="nucleotide sequence ID" value="NZ_FNBI01000003.1"/>
</dbReference>
<reference evidence="1 2" key="1">
    <citation type="submission" date="2019-12" db="EMBL/GenBank/DDBJ databases">
        <authorList>
            <person name="Zheng J."/>
        </authorList>
    </citation>
    <scope>NUCLEOTIDE SEQUENCE [LARGE SCALE GENOMIC DNA]</scope>
    <source>
        <strain evidence="1 2">DSM 27347</strain>
    </source>
</reference>
<comment type="caution">
    <text evidence="1">The sequence shown here is derived from an EMBL/GenBank/DDBJ whole genome shotgun (WGS) entry which is preliminary data.</text>
</comment>
<dbReference type="AlphaFoldDB" id="A0A6N8LTL7"/>
<evidence type="ECO:0000313" key="1">
    <source>
        <dbReference type="EMBL" id="MWC43649.1"/>
    </source>
</evidence>
<dbReference type="Proteomes" id="UP000436801">
    <property type="component" value="Unassembled WGS sequence"/>
</dbReference>
<proteinExistence type="predicted"/>